<reference evidence="1" key="1">
    <citation type="journal article" date="2014" name="Int. J. Syst. Evol. Microbiol.">
        <title>Complete genome sequence of Corynebacterium casei LMG S-19264T (=DSM 44701T), isolated from a smear-ripened cheese.</title>
        <authorList>
            <consortium name="US DOE Joint Genome Institute (JGI-PGF)"/>
            <person name="Walter F."/>
            <person name="Albersmeier A."/>
            <person name="Kalinowski J."/>
            <person name="Ruckert C."/>
        </authorList>
    </citation>
    <scope>NUCLEOTIDE SEQUENCE</scope>
    <source>
        <strain evidence="1">CGMCC 1.15085</strain>
    </source>
</reference>
<dbReference type="Proteomes" id="UP000636793">
    <property type="component" value="Unassembled WGS sequence"/>
</dbReference>
<dbReference type="EMBL" id="BMHI01000003">
    <property type="protein sequence ID" value="GGB29575.1"/>
    <property type="molecule type" value="Genomic_DNA"/>
</dbReference>
<dbReference type="RefSeq" id="WP_188836863.1">
    <property type="nucleotide sequence ID" value="NZ_BMHI01000003.1"/>
</dbReference>
<organism evidence="1 2">
    <name type="scientific">Flexivirga endophytica</name>
    <dbReference type="NCBI Taxonomy" id="1849103"/>
    <lineage>
        <taxon>Bacteria</taxon>
        <taxon>Bacillati</taxon>
        <taxon>Actinomycetota</taxon>
        <taxon>Actinomycetes</taxon>
        <taxon>Micrococcales</taxon>
        <taxon>Dermacoccaceae</taxon>
        <taxon>Flexivirga</taxon>
    </lineage>
</organism>
<proteinExistence type="predicted"/>
<comment type="caution">
    <text evidence="1">The sequence shown here is derived from an EMBL/GenBank/DDBJ whole genome shotgun (WGS) entry which is preliminary data.</text>
</comment>
<sequence>MSMTQTTAQPADAGAICVAALRPYVDRDWKATNARDLDWSVWDTRVHLNDCVYFYAAQILLADPHEYICTALTPDDHSTPARLVDALGVHTRLLAQTVDAADPESRGHHVYGASDPEGFAAMGVLESLVHTYDATHGLDPESTWRPPDDLAVPALTRLFPHAPDVAASPSDLFLYMCGRIALGDLPRQTDWRWYGAPGGAPDTQRS</sequence>
<evidence type="ECO:0008006" key="3">
    <source>
        <dbReference type="Google" id="ProtNLM"/>
    </source>
</evidence>
<gene>
    <name evidence="1" type="ORF">GCM10011492_19960</name>
</gene>
<name>A0A916WTN6_9MICO</name>
<evidence type="ECO:0000313" key="2">
    <source>
        <dbReference type="Proteomes" id="UP000636793"/>
    </source>
</evidence>
<evidence type="ECO:0000313" key="1">
    <source>
        <dbReference type="EMBL" id="GGB29575.1"/>
    </source>
</evidence>
<accession>A0A916WTN6</accession>
<protein>
    <recommendedName>
        <fullName evidence="3">Mycothiol-dependent maleylpyruvate isomerase metal-binding domain-containing protein</fullName>
    </recommendedName>
</protein>
<reference evidence="1" key="2">
    <citation type="submission" date="2020-09" db="EMBL/GenBank/DDBJ databases">
        <authorList>
            <person name="Sun Q."/>
            <person name="Zhou Y."/>
        </authorList>
    </citation>
    <scope>NUCLEOTIDE SEQUENCE</scope>
    <source>
        <strain evidence="1">CGMCC 1.15085</strain>
    </source>
</reference>
<dbReference type="AlphaFoldDB" id="A0A916WTN6"/>
<keyword evidence="2" id="KW-1185">Reference proteome</keyword>